<reference evidence="2" key="1">
    <citation type="submission" date="2016-11" db="EMBL/GenBank/DDBJ databases">
        <authorList>
            <person name="Varghese N."/>
            <person name="Submissions S."/>
        </authorList>
    </citation>
    <scope>NUCLEOTIDE SEQUENCE [LARGE SCALE GENOMIC DNA]</scope>
    <source>
        <strain evidence="2">DSM 17963</strain>
    </source>
</reference>
<dbReference type="STRING" id="370979.SAMN05443663_106247"/>
<proteinExistence type="predicted"/>
<dbReference type="Proteomes" id="UP000184071">
    <property type="component" value="Unassembled WGS sequence"/>
</dbReference>
<organism evidence="1 2">
    <name type="scientific">Flavobacterium defluvii</name>
    <dbReference type="NCBI Taxonomy" id="370979"/>
    <lineage>
        <taxon>Bacteria</taxon>
        <taxon>Pseudomonadati</taxon>
        <taxon>Bacteroidota</taxon>
        <taxon>Flavobacteriia</taxon>
        <taxon>Flavobacteriales</taxon>
        <taxon>Flavobacteriaceae</taxon>
        <taxon>Flavobacterium</taxon>
    </lineage>
</organism>
<dbReference type="AlphaFoldDB" id="A0A1M5RKX0"/>
<dbReference type="OrthoDB" id="766911at2"/>
<evidence type="ECO:0000313" key="2">
    <source>
        <dbReference type="Proteomes" id="UP000184071"/>
    </source>
</evidence>
<evidence type="ECO:0000313" key="1">
    <source>
        <dbReference type="EMBL" id="SHH26992.1"/>
    </source>
</evidence>
<name>A0A1M5RKX0_9FLAO</name>
<dbReference type="RefSeq" id="WP_073416947.1">
    <property type="nucleotide sequence ID" value="NZ_FQWC01000006.1"/>
</dbReference>
<accession>A0A1M5RKX0</accession>
<keyword evidence="2" id="KW-1185">Reference proteome</keyword>
<protein>
    <submittedName>
        <fullName evidence="1">Uncharacterized protein</fullName>
    </submittedName>
</protein>
<dbReference type="EMBL" id="FQWC01000006">
    <property type="protein sequence ID" value="SHH26992.1"/>
    <property type="molecule type" value="Genomic_DNA"/>
</dbReference>
<sequence>MEQAAILKSGEVIKITGLLNPKYSIYGFLNSFEANVNGVTKKFRETVKEDFRDVDLVGQVDKDVIGGFYEEDFFLEYLIDKNKLYELKHHKYPFKPASVDDEIIVKKLKVVAPYTDFCKIETYKWSHQPNTQIVDYGTWQIKIPTGVFPDPIEGGNVQLNNTAMQFYNHKIGLFVTPLTDVDDKQAKAFLIAKIAIQINSIESIFNSIELGTSSDFGQYINSQKSEWSTQPIFVNPTVQILEDYMRNLTSFYEGFYANQISIKKAPKKEQFYWLARCLSAEALATVPTNDKIELLKNISYYEKKLTEKNGGESLVLKIVESFTFNSVSAAERNDFLFILMEIQVYQVLGTHNREYTADTKQTLFEILYSKIDDNRIGRYTYGLLNSYDNRKNFIFLLYKVWELSKYNPKYGDPSYTQPKNAFGIYPESYYMKLITANGSSIALTAYYDSETSPAFIYYDSRENTSRQTDTALISNTVQYTLGDIEGKKIKIHKEITTTVTNFKSTKENSQTISNFKSLYGTYDIYQPISIIGFKPDLNLVESLNGLKINSESQEYTPIIPVFLLYYMQDYSDLKKIDFGIMLTAEIAMNLTGAGALSDLKYIGYLSKMRPIWAAETAAGSSDAVLAWSAVNGVTNAVEFTAFNAMSINNYVANTTTDSETKEVAEKMNSFLMWTTITSQFVRPYTKSKVIESAFELDNTVAKFNQQNISIYRDMTSTQIQELDQALDVVKNIAGNKELVINTVIQKLTEQGTESDKILQKYGQITSTAEKYAFYVDLGFFEDPAIRKIFNTNDAKAIDNWRLCYANNITKERKYINILTNDKYVNGLVRFYREEELGDILETLEIAKEEKFLDTFSNISDTHFANFVENPNLIKEWEKYSFVSRGNDLSILSTEQKFKFLKSYENSPKTVVDRIKNGGLIKYYKIVDENPLNAIVHNSHIKNVDFLEDLRNTFTVKKQYPVDHVHHPGLQETIANHVKGSPVMLNHNGSDYIIGFTGMHADYAITEPNPITLIEATLPGGKKYYPGPLPTVNANIQTAIIDGTEIAGVGVKDCEVWMWGYVTKKVDGIESLYLDTNRNPIKTWVKKSNSNKTTIFTGINEDKALIEITYARHNLTLSDWIPHRSPGRPSNTWRGWSSEGVELHICIGTELMNPPTIMPSRKLPYGTVIPKNN</sequence>
<gene>
    <name evidence="1" type="ORF">SAMN05443663_106247</name>
</gene>